<dbReference type="GO" id="GO:0005634">
    <property type="term" value="C:nucleus"/>
    <property type="evidence" value="ECO:0007669"/>
    <property type="project" value="UniProtKB-SubCell"/>
</dbReference>
<organism evidence="9">
    <name type="scientific">Micromonas pusilla</name>
    <name type="common">Picoplanktonic green alga</name>
    <name type="synonym">Chromulina pusilla</name>
    <dbReference type="NCBI Taxonomy" id="38833"/>
    <lineage>
        <taxon>Eukaryota</taxon>
        <taxon>Viridiplantae</taxon>
        <taxon>Chlorophyta</taxon>
        <taxon>Mamiellophyceae</taxon>
        <taxon>Mamiellales</taxon>
        <taxon>Mamiellaceae</taxon>
        <taxon>Micromonas</taxon>
    </lineage>
</organism>
<dbReference type="PANTHER" id="PTHR46030">
    <property type="entry name" value="ALPHA-KETOGLUTARATE-DEPENDENT DIOXYGENASE ALKB HOMOLOG 6"/>
    <property type="match status" value="1"/>
</dbReference>
<reference evidence="9" key="1">
    <citation type="submission" date="2021-01" db="EMBL/GenBank/DDBJ databases">
        <authorList>
            <person name="Corre E."/>
            <person name="Pelletier E."/>
            <person name="Niang G."/>
            <person name="Scheremetjew M."/>
            <person name="Finn R."/>
            <person name="Kale V."/>
            <person name="Holt S."/>
            <person name="Cochrane G."/>
            <person name="Meng A."/>
            <person name="Brown T."/>
            <person name="Cohen L."/>
        </authorList>
    </citation>
    <scope>NUCLEOTIDE SEQUENCE</scope>
    <source>
        <strain evidence="9">CCAC1681</strain>
    </source>
</reference>
<dbReference type="AlphaFoldDB" id="A0A7S0CSA1"/>
<gene>
    <name evidence="9" type="ORF">MSP1401_LOCUS2105</name>
</gene>
<evidence type="ECO:0000259" key="8">
    <source>
        <dbReference type="PROSITE" id="PS51471"/>
    </source>
</evidence>
<evidence type="ECO:0000256" key="1">
    <source>
        <dbReference type="ARBA" id="ARBA00004123"/>
    </source>
</evidence>
<dbReference type="InterPro" id="IPR032862">
    <property type="entry name" value="ALKBH6"/>
</dbReference>
<keyword evidence="6" id="KW-0408">Iron</keyword>
<evidence type="ECO:0000256" key="4">
    <source>
        <dbReference type="ARBA" id="ARBA00022964"/>
    </source>
</evidence>
<accession>A0A7S0CSA1</accession>
<dbReference type="PROSITE" id="PS51471">
    <property type="entry name" value="FE2OG_OXY"/>
    <property type="match status" value="1"/>
</dbReference>
<keyword evidence="3" id="KW-0479">Metal-binding</keyword>
<feature type="domain" description="Fe2OG dioxygenase" evidence="8">
    <location>
        <begin position="94"/>
        <end position="228"/>
    </location>
</feature>
<evidence type="ECO:0000256" key="7">
    <source>
        <dbReference type="ARBA" id="ARBA00023242"/>
    </source>
</evidence>
<dbReference type="InterPro" id="IPR027450">
    <property type="entry name" value="AlkB-like"/>
</dbReference>
<evidence type="ECO:0000313" key="9">
    <source>
        <dbReference type="EMBL" id="CAD8432605.1"/>
    </source>
</evidence>
<proteinExistence type="inferred from homology"/>
<comment type="similarity">
    <text evidence="2">Belongs to the alkB family.</text>
</comment>
<dbReference type="GO" id="GO:0046872">
    <property type="term" value="F:metal ion binding"/>
    <property type="evidence" value="ECO:0007669"/>
    <property type="project" value="UniProtKB-KW"/>
</dbReference>
<evidence type="ECO:0000256" key="6">
    <source>
        <dbReference type="ARBA" id="ARBA00023004"/>
    </source>
</evidence>
<evidence type="ECO:0000256" key="5">
    <source>
        <dbReference type="ARBA" id="ARBA00023002"/>
    </source>
</evidence>
<dbReference type="EMBL" id="HBEN01002567">
    <property type="protein sequence ID" value="CAD8432605.1"/>
    <property type="molecule type" value="Transcribed_RNA"/>
</dbReference>
<name>A0A7S0CSA1_MICPS</name>
<dbReference type="Gene3D" id="2.60.120.590">
    <property type="entry name" value="Alpha-ketoglutarate-dependent dioxygenase AlkB-like"/>
    <property type="match status" value="1"/>
</dbReference>
<keyword evidence="7" id="KW-0539">Nucleus</keyword>
<evidence type="ECO:0000256" key="2">
    <source>
        <dbReference type="ARBA" id="ARBA00007879"/>
    </source>
</evidence>
<dbReference type="PANTHER" id="PTHR46030:SF1">
    <property type="entry name" value="ALPHA-KETOGLUTARATE-DEPENDENT DIOXYGENASE ALKB HOMOLOG 6"/>
    <property type="match status" value="1"/>
</dbReference>
<protein>
    <recommendedName>
        <fullName evidence="8">Fe2OG dioxygenase domain-containing protein</fullName>
    </recommendedName>
</protein>
<sequence>MDRARHRVPNTPPDATAYLLRDWCTSSEEEYLLGRVYHGGASGKKKWTEVSGRRLQNLGGVVHPKGLIPTPMPEWLATAAANVRASAGDLLPAPINHVLVNEYQPGDGILPHQDGDAYYPAVAIVSLGCDAVMRFAPRRDDVEEGKVFHESEENESGQSSCRSFGVFLPRRSLLVFDGALYERYLHGIDATREDVIDATVANRGEFAPATMSLRREKVRVSLTFRNVRVVRRALRLFG</sequence>
<evidence type="ECO:0000256" key="3">
    <source>
        <dbReference type="ARBA" id="ARBA00022723"/>
    </source>
</evidence>
<keyword evidence="4" id="KW-0223">Dioxygenase</keyword>
<keyword evidence="5" id="KW-0560">Oxidoreductase</keyword>
<dbReference type="Pfam" id="PF13532">
    <property type="entry name" value="2OG-FeII_Oxy_2"/>
    <property type="match status" value="1"/>
</dbReference>
<comment type="subcellular location">
    <subcellularLocation>
        <location evidence="1">Nucleus</location>
    </subcellularLocation>
</comment>
<dbReference type="GO" id="GO:0051213">
    <property type="term" value="F:dioxygenase activity"/>
    <property type="evidence" value="ECO:0007669"/>
    <property type="project" value="UniProtKB-KW"/>
</dbReference>
<dbReference type="InterPro" id="IPR005123">
    <property type="entry name" value="Oxoglu/Fe-dep_dioxygenase_dom"/>
</dbReference>
<dbReference type="InterPro" id="IPR037151">
    <property type="entry name" value="AlkB-like_sf"/>
</dbReference>
<dbReference type="SUPFAM" id="SSF51197">
    <property type="entry name" value="Clavaminate synthase-like"/>
    <property type="match status" value="1"/>
</dbReference>